<evidence type="ECO:0000313" key="3">
    <source>
        <dbReference type="EMBL" id="MBE1491264.1"/>
    </source>
</evidence>
<dbReference type="PANTHER" id="PTHR43798:SF31">
    <property type="entry name" value="AB HYDROLASE SUPERFAMILY PROTEIN YCLE"/>
    <property type="match status" value="1"/>
</dbReference>
<evidence type="ECO:0000256" key="1">
    <source>
        <dbReference type="ARBA" id="ARBA00022801"/>
    </source>
</evidence>
<dbReference type="RefSeq" id="WP_192770376.1">
    <property type="nucleotide sequence ID" value="NZ_JADBEB010000001.1"/>
</dbReference>
<comment type="caution">
    <text evidence="3">The sequence shown here is derived from an EMBL/GenBank/DDBJ whole genome shotgun (WGS) entry which is preliminary data.</text>
</comment>
<dbReference type="InterPro" id="IPR050266">
    <property type="entry name" value="AB_hydrolase_sf"/>
</dbReference>
<dbReference type="InterPro" id="IPR029058">
    <property type="entry name" value="AB_hydrolase_fold"/>
</dbReference>
<name>A0A927R9B3_9ACTN</name>
<dbReference type="PRINTS" id="PR00111">
    <property type="entry name" value="ABHYDROLASE"/>
</dbReference>
<dbReference type="InterPro" id="IPR000639">
    <property type="entry name" value="Epox_hydrolase-like"/>
</dbReference>
<dbReference type="GO" id="GO:0016020">
    <property type="term" value="C:membrane"/>
    <property type="evidence" value="ECO:0007669"/>
    <property type="project" value="TreeGrafter"/>
</dbReference>
<dbReference type="GO" id="GO:0016787">
    <property type="term" value="F:hydrolase activity"/>
    <property type="evidence" value="ECO:0007669"/>
    <property type="project" value="UniProtKB-KW"/>
</dbReference>
<dbReference type="SUPFAM" id="SSF53474">
    <property type="entry name" value="alpha/beta-Hydrolases"/>
    <property type="match status" value="1"/>
</dbReference>
<reference evidence="3" key="1">
    <citation type="submission" date="2020-10" db="EMBL/GenBank/DDBJ databases">
        <title>Sequencing the genomes of 1000 actinobacteria strains.</title>
        <authorList>
            <person name="Klenk H.-P."/>
        </authorList>
    </citation>
    <scope>NUCLEOTIDE SEQUENCE</scope>
    <source>
        <strain evidence="3">DSM 46832</strain>
    </source>
</reference>
<dbReference type="PRINTS" id="PR00412">
    <property type="entry name" value="EPOXHYDRLASE"/>
</dbReference>
<dbReference type="Gene3D" id="3.40.50.1820">
    <property type="entry name" value="alpha/beta hydrolase"/>
    <property type="match status" value="1"/>
</dbReference>
<dbReference type="PANTHER" id="PTHR43798">
    <property type="entry name" value="MONOACYLGLYCEROL LIPASE"/>
    <property type="match status" value="1"/>
</dbReference>
<gene>
    <name evidence="3" type="ORF">H4W31_006902</name>
</gene>
<feature type="domain" description="AB hydrolase-1" evidence="2">
    <location>
        <begin position="14"/>
        <end position="242"/>
    </location>
</feature>
<dbReference type="AlphaFoldDB" id="A0A927R9B3"/>
<accession>A0A927R9B3</accession>
<dbReference type="Proteomes" id="UP000649753">
    <property type="component" value="Unassembled WGS sequence"/>
</dbReference>
<evidence type="ECO:0000313" key="4">
    <source>
        <dbReference type="Proteomes" id="UP000649753"/>
    </source>
</evidence>
<proteinExistence type="predicted"/>
<protein>
    <submittedName>
        <fullName evidence="3">Pimeloyl-ACP methyl ester carboxylesterase</fullName>
    </submittedName>
</protein>
<organism evidence="3 4">
    <name type="scientific">Plantactinospora soyae</name>
    <dbReference type="NCBI Taxonomy" id="1544732"/>
    <lineage>
        <taxon>Bacteria</taxon>
        <taxon>Bacillati</taxon>
        <taxon>Actinomycetota</taxon>
        <taxon>Actinomycetes</taxon>
        <taxon>Micromonosporales</taxon>
        <taxon>Micromonosporaceae</taxon>
        <taxon>Plantactinospora</taxon>
    </lineage>
</organism>
<evidence type="ECO:0000259" key="2">
    <source>
        <dbReference type="Pfam" id="PF12697"/>
    </source>
</evidence>
<dbReference type="EMBL" id="JADBEB010000001">
    <property type="protein sequence ID" value="MBE1491264.1"/>
    <property type="molecule type" value="Genomic_DNA"/>
</dbReference>
<dbReference type="Pfam" id="PF12697">
    <property type="entry name" value="Abhydrolase_6"/>
    <property type="match status" value="1"/>
</dbReference>
<sequence length="254" mass="28131">MTLAHDVEGDGPAVLLLHSSVCDRRMWDPQWSALRDAGYRVLRCDLRGYGQTPMADRPYTDAEDVRDLLDALRIDRVVLVAASYGGLVGLEVAARWPDRVSTLALLCPGMPGHQPSAELRAFGAREDALLEADDLTGAVELNVQTWLGPEADDATRDRVRQMQRHAFEVQLAATEEFPKPERDEIDLGKISAPCLAVSGRYDLPDFRQIAARLTELLPDARHLELPWAGHLPSLERPAEVTALLTDHLRETSPS</sequence>
<keyword evidence="1" id="KW-0378">Hydrolase</keyword>
<dbReference type="InterPro" id="IPR000073">
    <property type="entry name" value="AB_hydrolase_1"/>
</dbReference>
<keyword evidence="4" id="KW-1185">Reference proteome</keyword>